<dbReference type="CDD" id="cd11648">
    <property type="entry name" value="RsmI"/>
    <property type="match status" value="1"/>
</dbReference>
<evidence type="ECO:0000313" key="8">
    <source>
        <dbReference type="EMBL" id="ANE41556.1"/>
    </source>
</evidence>
<comment type="function">
    <text evidence="6">Catalyzes the 2'-O-methylation of the ribose of cytidine 1402 (C1402) in 16S rRNA.</text>
</comment>
<keyword evidence="4 6" id="KW-0808">Transferase</keyword>
<dbReference type="EMBL" id="CP011393">
    <property type="protein sequence ID" value="ANE41556.1"/>
    <property type="molecule type" value="Genomic_DNA"/>
</dbReference>
<comment type="catalytic activity">
    <reaction evidence="6">
        <text>cytidine(1402) in 16S rRNA + S-adenosyl-L-methionine = 2'-O-methylcytidine(1402) in 16S rRNA + S-adenosyl-L-homocysteine + H(+)</text>
        <dbReference type="Rhea" id="RHEA:42924"/>
        <dbReference type="Rhea" id="RHEA-COMP:10285"/>
        <dbReference type="Rhea" id="RHEA-COMP:10286"/>
        <dbReference type="ChEBI" id="CHEBI:15378"/>
        <dbReference type="ChEBI" id="CHEBI:57856"/>
        <dbReference type="ChEBI" id="CHEBI:59789"/>
        <dbReference type="ChEBI" id="CHEBI:74495"/>
        <dbReference type="ChEBI" id="CHEBI:82748"/>
        <dbReference type="EC" id="2.1.1.198"/>
    </reaction>
</comment>
<dbReference type="SUPFAM" id="SSF53790">
    <property type="entry name" value="Tetrapyrrole methylase"/>
    <property type="match status" value="1"/>
</dbReference>
<dbReference type="EC" id="2.1.1.198" evidence="6"/>
<comment type="subcellular location">
    <subcellularLocation>
        <location evidence="6">Cytoplasm</location>
    </subcellularLocation>
</comment>
<dbReference type="PATRIC" id="fig|93466.3.peg.1272"/>
<comment type="similarity">
    <text evidence="6">Belongs to the methyltransferase superfamily. RsmI family.</text>
</comment>
<dbReference type="Proteomes" id="UP000077096">
    <property type="component" value="Chromosome"/>
</dbReference>
<dbReference type="Gene3D" id="3.40.1010.10">
    <property type="entry name" value="Cobalt-precorrin-4 Transmethylase, Domain 1"/>
    <property type="match status" value="1"/>
</dbReference>
<dbReference type="GO" id="GO:0005737">
    <property type="term" value="C:cytoplasm"/>
    <property type="evidence" value="ECO:0007669"/>
    <property type="project" value="UniProtKB-SubCell"/>
</dbReference>
<feature type="domain" description="Tetrapyrrole methylase" evidence="7">
    <location>
        <begin position="9"/>
        <end position="207"/>
    </location>
</feature>
<protein>
    <recommendedName>
        <fullName evidence="6">Ribosomal RNA small subunit methyltransferase I</fullName>
        <ecNumber evidence="6">2.1.1.198</ecNumber>
    </recommendedName>
    <alternativeName>
        <fullName evidence="6">16S rRNA 2'-O-ribose C1402 methyltransferase</fullName>
    </alternativeName>
    <alternativeName>
        <fullName evidence="6">rRNA (cytidine-2'-O-)-methyltransferase RsmI</fullName>
    </alternativeName>
</protein>
<proteinExistence type="inferred from homology"/>
<dbReference type="InterPro" id="IPR000878">
    <property type="entry name" value="4pyrrol_Mease"/>
</dbReference>
<dbReference type="GO" id="GO:0070677">
    <property type="term" value="F:rRNA (cytosine-2'-O-)-methyltransferase activity"/>
    <property type="evidence" value="ECO:0007669"/>
    <property type="project" value="UniProtKB-UniRule"/>
</dbReference>
<accession>A0A172T3M3</accession>
<evidence type="ECO:0000313" key="9">
    <source>
        <dbReference type="Proteomes" id="UP000077096"/>
    </source>
</evidence>
<evidence type="ECO:0000256" key="5">
    <source>
        <dbReference type="ARBA" id="ARBA00022691"/>
    </source>
</evidence>
<evidence type="ECO:0000256" key="1">
    <source>
        <dbReference type="ARBA" id="ARBA00022490"/>
    </source>
</evidence>
<keyword evidence="5 6" id="KW-0949">S-adenosyl-L-methionine</keyword>
<dbReference type="InterPro" id="IPR008189">
    <property type="entry name" value="rRNA_ssu_MeTfrase_I"/>
</dbReference>
<dbReference type="NCBIfam" id="TIGR00096">
    <property type="entry name" value="16S rRNA (cytidine(1402)-2'-O)-methyltransferase"/>
    <property type="match status" value="1"/>
</dbReference>
<name>A0A172T3M3_FERPE</name>
<dbReference type="AlphaFoldDB" id="A0A172T3M3"/>
<dbReference type="Gene3D" id="3.30.950.10">
    <property type="entry name" value="Methyltransferase, Cobalt-precorrin-4 Transmethylase, Domain 2"/>
    <property type="match status" value="1"/>
</dbReference>
<evidence type="ECO:0000256" key="3">
    <source>
        <dbReference type="ARBA" id="ARBA00022603"/>
    </source>
</evidence>
<dbReference type="InterPro" id="IPR014777">
    <property type="entry name" value="4pyrrole_Mease_sub1"/>
</dbReference>
<evidence type="ECO:0000256" key="6">
    <source>
        <dbReference type="HAMAP-Rule" id="MF_01877"/>
    </source>
</evidence>
<keyword evidence="3 6" id="KW-0489">Methyltransferase</keyword>
<gene>
    <name evidence="6" type="primary">rsmI</name>
    <name evidence="8" type="ORF">JM64_05975</name>
</gene>
<dbReference type="InterPro" id="IPR014776">
    <property type="entry name" value="4pyrrole_Mease_sub2"/>
</dbReference>
<keyword evidence="1 6" id="KW-0963">Cytoplasm</keyword>
<dbReference type="InterPro" id="IPR035996">
    <property type="entry name" value="4pyrrol_Methylase_sf"/>
</dbReference>
<dbReference type="InterPro" id="IPR018063">
    <property type="entry name" value="SAM_MeTrfase_RsmI_CS"/>
</dbReference>
<keyword evidence="2 6" id="KW-0698">rRNA processing</keyword>
<sequence length="247" mass="28168">MDDETFGVLYVVGTPIGNLKDISFRALEILKNVDLIIAEDTRRTSHLLSYYGISKPMESFNERNSFKKIDNIIERLKSGMKIAQVSDAGMPVISDPGWNLVKRCHEEKIKVEVIPGPSALTSAVAISGFPGTYFYFVGFMPKDKNRRRLLRKIKDNELIERFAFFESPERLKKTLEDIYNILGDCKIFIARELTKLHEEHFYGTVSQALKHFDKVKGEITVVVEKLEATEIPEGEESQDLGSGEYIR</sequence>
<dbReference type="PIRSF" id="PIRSF005917">
    <property type="entry name" value="MTase_YraL"/>
    <property type="match status" value="1"/>
</dbReference>
<dbReference type="OrthoDB" id="9809084at2"/>
<organism evidence="8 9">
    <name type="scientific">Fervidobacterium pennivorans</name>
    <dbReference type="NCBI Taxonomy" id="93466"/>
    <lineage>
        <taxon>Bacteria</taxon>
        <taxon>Thermotogati</taxon>
        <taxon>Thermotogota</taxon>
        <taxon>Thermotogae</taxon>
        <taxon>Thermotogales</taxon>
        <taxon>Fervidobacteriaceae</taxon>
        <taxon>Fervidobacterium</taxon>
    </lineage>
</organism>
<dbReference type="PANTHER" id="PTHR46111">
    <property type="entry name" value="RIBOSOMAL RNA SMALL SUBUNIT METHYLTRANSFERASE I"/>
    <property type="match status" value="1"/>
</dbReference>
<dbReference type="PROSITE" id="PS01296">
    <property type="entry name" value="RSMI"/>
    <property type="match status" value="1"/>
</dbReference>
<evidence type="ECO:0000256" key="4">
    <source>
        <dbReference type="ARBA" id="ARBA00022679"/>
    </source>
</evidence>
<dbReference type="PANTHER" id="PTHR46111:SF1">
    <property type="entry name" value="RIBOSOMAL RNA SMALL SUBUNIT METHYLTRANSFERASE I"/>
    <property type="match status" value="1"/>
</dbReference>
<dbReference type="Pfam" id="PF00590">
    <property type="entry name" value="TP_methylase"/>
    <property type="match status" value="1"/>
</dbReference>
<reference evidence="8 9" key="1">
    <citation type="submission" date="2014-08" db="EMBL/GenBank/DDBJ databases">
        <title>Fervidobacterium pennivorans DYC genome.</title>
        <authorList>
            <person name="Wushke S."/>
        </authorList>
    </citation>
    <scope>NUCLEOTIDE SEQUENCE [LARGE SCALE GENOMIC DNA]</scope>
    <source>
        <strain evidence="8 9">DYC</strain>
    </source>
</reference>
<evidence type="ECO:0000256" key="2">
    <source>
        <dbReference type="ARBA" id="ARBA00022552"/>
    </source>
</evidence>
<dbReference type="HAMAP" id="MF_01877">
    <property type="entry name" value="16SrRNA_methyltr_I"/>
    <property type="match status" value="1"/>
</dbReference>
<dbReference type="FunFam" id="3.40.1010.10:FF:000007">
    <property type="entry name" value="Ribosomal RNA small subunit methyltransferase I"/>
    <property type="match status" value="1"/>
</dbReference>
<dbReference type="KEGG" id="fng:JM64_05975"/>
<evidence type="ECO:0000259" key="7">
    <source>
        <dbReference type="Pfam" id="PF00590"/>
    </source>
</evidence>